<dbReference type="Gene3D" id="1.10.472.80">
    <property type="entry name" value="Ypt/Rab-GAP domain of gyp1p, domain 3"/>
    <property type="match status" value="1"/>
</dbReference>
<dbReference type="Gene3D" id="1.10.8.270">
    <property type="entry name" value="putative rabgap domain of human tbc1 domain family member 14 like domains"/>
    <property type="match status" value="1"/>
</dbReference>
<dbReference type="InterPro" id="IPR035969">
    <property type="entry name" value="Rab-GAP_TBC_sf"/>
</dbReference>
<evidence type="ECO:0000256" key="1">
    <source>
        <dbReference type="SAM" id="MobiDB-lite"/>
    </source>
</evidence>
<dbReference type="EMBL" id="CAJZBQ010000034">
    <property type="protein sequence ID" value="CAG9323565.1"/>
    <property type="molecule type" value="Genomic_DNA"/>
</dbReference>
<dbReference type="Pfam" id="PF00566">
    <property type="entry name" value="RabGAP-TBC"/>
    <property type="match status" value="1"/>
</dbReference>
<dbReference type="PANTHER" id="PTHR47219">
    <property type="entry name" value="RAB GTPASE-ACTIVATING PROTEIN 1-LIKE"/>
    <property type="match status" value="1"/>
</dbReference>
<dbReference type="SUPFAM" id="SSF47923">
    <property type="entry name" value="Ypt/Rab-GAP domain of gyp1p"/>
    <property type="match status" value="2"/>
</dbReference>
<feature type="domain" description="Rab-GAP TBC" evidence="2">
    <location>
        <begin position="95"/>
        <end position="284"/>
    </location>
</feature>
<dbReference type="InterPro" id="IPR050302">
    <property type="entry name" value="Rab_GAP_TBC_domain"/>
</dbReference>
<gene>
    <name evidence="3" type="ORF">BSTOLATCC_MIC34214</name>
</gene>
<feature type="region of interest" description="Disordered" evidence="1">
    <location>
        <begin position="357"/>
        <end position="394"/>
    </location>
</feature>
<dbReference type="GO" id="GO:0031267">
    <property type="term" value="F:small GTPase binding"/>
    <property type="evidence" value="ECO:0007669"/>
    <property type="project" value="TreeGrafter"/>
</dbReference>
<feature type="region of interest" description="Disordered" evidence="1">
    <location>
        <begin position="452"/>
        <end position="476"/>
    </location>
</feature>
<protein>
    <recommendedName>
        <fullName evidence="2">Rab-GAP TBC domain-containing protein</fullName>
    </recommendedName>
</protein>
<feature type="region of interest" description="Disordered" evidence="1">
    <location>
        <begin position="410"/>
        <end position="432"/>
    </location>
</feature>
<reference evidence="3" key="1">
    <citation type="submission" date="2021-09" db="EMBL/GenBank/DDBJ databases">
        <authorList>
            <consortium name="AG Swart"/>
            <person name="Singh M."/>
            <person name="Singh A."/>
            <person name="Seah K."/>
            <person name="Emmerich C."/>
        </authorList>
    </citation>
    <scope>NUCLEOTIDE SEQUENCE</scope>
    <source>
        <strain evidence="3">ATCC30299</strain>
    </source>
</reference>
<evidence type="ECO:0000259" key="2">
    <source>
        <dbReference type="PROSITE" id="PS50086"/>
    </source>
</evidence>
<keyword evidence="4" id="KW-1185">Reference proteome</keyword>
<name>A0AAU9JHH3_9CILI</name>
<evidence type="ECO:0000313" key="3">
    <source>
        <dbReference type="EMBL" id="CAG9323565.1"/>
    </source>
</evidence>
<dbReference type="PANTHER" id="PTHR47219:SF9">
    <property type="entry name" value="GTPASE ACTIVATING PROTEIN AND CENTROSOME-ASSOCIATED, ISOFORM B"/>
    <property type="match status" value="1"/>
</dbReference>
<organism evidence="3 4">
    <name type="scientific">Blepharisma stoltei</name>
    <dbReference type="NCBI Taxonomy" id="1481888"/>
    <lineage>
        <taxon>Eukaryota</taxon>
        <taxon>Sar</taxon>
        <taxon>Alveolata</taxon>
        <taxon>Ciliophora</taxon>
        <taxon>Postciliodesmatophora</taxon>
        <taxon>Heterotrichea</taxon>
        <taxon>Heterotrichida</taxon>
        <taxon>Blepharismidae</taxon>
        <taxon>Blepharisma</taxon>
    </lineage>
</organism>
<accession>A0AAU9JHH3</accession>
<dbReference type="Proteomes" id="UP001162131">
    <property type="component" value="Unassembled WGS sequence"/>
</dbReference>
<dbReference type="AlphaFoldDB" id="A0AAU9JHH3"/>
<proteinExistence type="predicted"/>
<comment type="caution">
    <text evidence="3">The sequence shown here is derived from an EMBL/GenBank/DDBJ whole genome shotgun (WGS) entry which is preliminary data.</text>
</comment>
<dbReference type="SMART" id="SM00164">
    <property type="entry name" value="TBC"/>
    <property type="match status" value="1"/>
</dbReference>
<dbReference type="PROSITE" id="PS50086">
    <property type="entry name" value="TBC_RABGAP"/>
    <property type="match status" value="1"/>
</dbReference>
<sequence>MGATCGIISRNGKEIKQVALPIQRPKFLEGFPPPDLREAGIGYYLIPQTMNDRLLENLGKWNKMINMYSSTTYPFETYLKDPERKQKLLRRIRKGPPVQYRWQAWIAVMQLSSKINEDAYAKFPMAEETIMATIKRDLDRTFPNQPYFDKQNFNNSGQASLERILGKFASQHPDIGYCQGMNFIAGFLLMISGGSEIEAYFALQVLCEKYDLRGFFIENMPYLKKCVWIFNRIFRIKLPKLWEHFQDENVPDDAWILKWFMTIYSMTLNFEAIARIWDCFLVDGIKMLYRVALSILSSIETNLLGLDAVEICEALKEVKNIIDPESLIISSLKVKIQKEKIKMFENAYKRRILGRNSTKSVPPLRPKPEEATNAQSEQWLKPPLPKKEPYSPQPRPFVMEEIREDIRDHSARGKMHSFSSNVSEEHPLRRSTQVPTLPDIYSARKYTNSFRAEPSTGWVDDDSSRSESDEASETVDVKTVLHELLRDKSRDNLFRINYIGAPLKREVDIDKKINFINRLPI</sequence>
<dbReference type="GO" id="GO:0005096">
    <property type="term" value="F:GTPase activator activity"/>
    <property type="evidence" value="ECO:0007669"/>
    <property type="project" value="TreeGrafter"/>
</dbReference>
<dbReference type="InterPro" id="IPR000195">
    <property type="entry name" value="Rab-GAP-TBC_dom"/>
</dbReference>
<evidence type="ECO:0000313" key="4">
    <source>
        <dbReference type="Proteomes" id="UP001162131"/>
    </source>
</evidence>